<dbReference type="Gene3D" id="3.90.230.10">
    <property type="entry name" value="Creatinase/methionine aminopeptidase superfamily"/>
    <property type="match status" value="1"/>
</dbReference>
<dbReference type="SUPFAM" id="SSF55920">
    <property type="entry name" value="Creatinase/aminopeptidase"/>
    <property type="match status" value="1"/>
</dbReference>
<dbReference type="CDD" id="cd01092">
    <property type="entry name" value="APP-like"/>
    <property type="match status" value="1"/>
</dbReference>
<reference evidence="3" key="1">
    <citation type="journal article" date="2021" name="PeerJ">
        <title>Extensive microbial diversity within the chicken gut microbiome revealed by metagenomics and culture.</title>
        <authorList>
            <person name="Gilroy R."/>
            <person name="Ravi A."/>
            <person name="Getino M."/>
            <person name="Pursley I."/>
            <person name="Horton D.L."/>
            <person name="Alikhan N.F."/>
            <person name="Baker D."/>
            <person name="Gharbi K."/>
            <person name="Hall N."/>
            <person name="Watson M."/>
            <person name="Adriaenssens E.M."/>
            <person name="Foster-Nyarko E."/>
            <person name="Jarju S."/>
            <person name="Secka A."/>
            <person name="Antonio M."/>
            <person name="Oren A."/>
            <person name="Chaudhuri R.R."/>
            <person name="La Ragione R."/>
            <person name="Hildebrand F."/>
            <person name="Pallen M.J."/>
        </authorList>
    </citation>
    <scope>NUCLEOTIDE SEQUENCE</scope>
    <source>
        <strain evidence="3">742</strain>
    </source>
</reference>
<dbReference type="Pfam" id="PF01321">
    <property type="entry name" value="Creatinase_N"/>
    <property type="match status" value="1"/>
</dbReference>
<gene>
    <name evidence="3" type="ORF">H9864_06480</name>
</gene>
<dbReference type="Gene3D" id="3.40.350.10">
    <property type="entry name" value="Creatinase/prolidase N-terminal domain"/>
    <property type="match status" value="1"/>
</dbReference>
<evidence type="ECO:0000313" key="3">
    <source>
        <dbReference type="EMBL" id="MBU3819997.1"/>
    </source>
</evidence>
<comment type="caution">
    <text evidence="3">The sequence shown here is derived from an EMBL/GenBank/DDBJ whole genome shotgun (WGS) entry which is preliminary data.</text>
</comment>
<dbReference type="AlphaFoldDB" id="A0A9E2NQV2"/>
<dbReference type="PANTHER" id="PTHR46112">
    <property type="entry name" value="AMINOPEPTIDASE"/>
    <property type="match status" value="1"/>
</dbReference>
<dbReference type="InterPro" id="IPR000587">
    <property type="entry name" value="Creatinase_N"/>
</dbReference>
<name>A0A9E2NQV2_9FIRM</name>
<dbReference type="InterPro" id="IPR029149">
    <property type="entry name" value="Creatin/AminoP/Spt16_N"/>
</dbReference>
<feature type="domain" description="Peptidase M24" evidence="1">
    <location>
        <begin position="138"/>
        <end position="340"/>
    </location>
</feature>
<sequence>MYSARLARVMERMKALGLRQLLVADPDSVWYLTGYYNEPMERMMVFCVRSDGRHIFCLNRLFPAPDAPWEQLWFTDTDDAVGMLAAVLEPGQPVGIDKIWPARFLLPLMEKAPGCRPVLASDCVDRCRACKDSAEQALMRAASRINDQVMEEAARFFHEGVTEREAARFIEDRYAALGCSGPSFPTIVSFGANGADPHHEPDDTPLAPGDSIVIDMGCRKDRYCSDMTRTYFWKEASGEARAVHDLVRRANEQAEALVKPGIPLCALDKAARDLIAGAGYGEFFTHRLGHFIGQRDHEQGDVSSANTALAEPGMIFSIEPGIYLPGRFGVRIEDLVLVTETGCEVLNRVDKHCRVLG</sequence>
<dbReference type="InterPro" id="IPR000994">
    <property type="entry name" value="Pept_M24"/>
</dbReference>
<evidence type="ECO:0000259" key="2">
    <source>
        <dbReference type="Pfam" id="PF01321"/>
    </source>
</evidence>
<dbReference type="InterPro" id="IPR050659">
    <property type="entry name" value="Peptidase_M24B"/>
</dbReference>
<accession>A0A9E2NQV2</accession>
<dbReference type="PANTHER" id="PTHR46112:SF3">
    <property type="entry name" value="AMINOPEPTIDASE YPDF"/>
    <property type="match status" value="1"/>
</dbReference>
<dbReference type="Proteomes" id="UP000824178">
    <property type="component" value="Unassembled WGS sequence"/>
</dbReference>
<dbReference type="SUPFAM" id="SSF53092">
    <property type="entry name" value="Creatinase/prolidase N-terminal domain"/>
    <property type="match status" value="1"/>
</dbReference>
<protein>
    <submittedName>
        <fullName evidence="3">Xaa-Pro peptidase family protein</fullName>
    </submittedName>
</protein>
<dbReference type="InterPro" id="IPR036005">
    <property type="entry name" value="Creatinase/aminopeptidase-like"/>
</dbReference>
<dbReference type="Pfam" id="PF00557">
    <property type="entry name" value="Peptidase_M24"/>
    <property type="match status" value="1"/>
</dbReference>
<organism evidence="3 4">
    <name type="scientific">Candidatus Faecalibacterium intestinavium</name>
    <dbReference type="NCBI Taxonomy" id="2838580"/>
    <lineage>
        <taxon>Bacteria</taxon>
        <taxon>Bacillati</taxon>
        <taxon>Bacillota</taxon>
        <taxon>Clostridia</taxon>
        <taxon>Eubacteriales</taxon>
        <taxon>Oscillospiraceae</taxon>
        <taxon>Faecalibacterium</taxon>
    </lineage>
</organism>
<feature type="domain" description="Creatinase N-terminal" evidence="2">
    <location>
        <begin position="5"/>
        <end position="130"/>
    </location>
</feature>
<proteinExistence type="predicted"/>
<evidence type="ECO:0000259" key="1">
    <source>
        <dbReference type="Pfam" id="PF00557"/>
    </source>
</evidence>
<reference evidence="3" key="2">
    <citation type="submission" date="2021-04" db="EMBL/GenBank/DDBJ databases">
        <authorList>
            <person name="Gilroy R."/>
        </authorList>
    </citation>
    <scope>NUCLEOTIDE SEQUENCE</scope>
    <source>
        <strain evidence="3">742</strain>
    </source>
</reference>
<evidence type="ECO:0000313" key="4">
    <source>
        <dbReference type="Proteomes" id="UP000824178"/>
    </source>
</evidence>
<dbReference type="EMBL" id="JAHLFH010000134">
    <property type="protein sequence ID" value="MBU3819997.1"/>
    <property type="molecule type" value="Genomic_DNA"/>
</dbReference>